<keyword evidence="6 8" id="KW-0472">Membrane</keyword>
<feature type="transmembrane region" description="Helical" evidence="8">
    <location>
        <begin position="217"/>
        <end position="240"/>
    </location>
</feature>
<dbReference type="PANTHER" id="PTHR22926:SF3">
    <property type="entry name" value="UNDECAPRENYL-PHOSPHATE ALPHA-N-ACETYLGLUCOSAMINYL 1-PHOSPHATE TRANSFERASE"/>
    <property type="match status" value="1"/>
</dbReference>
<feature type="transmembrane region" description="Helical" evidence="8">
    <location>
        <begin position="39"/>
        <end position="57"/>
    </location>
</feature>
<feature type="binding site" evidence="7">
    <location>
        <position position="132"/>
    </location>
    <ligand>
        <name>Mg(2+)</name>
        <dbReference type="ChEBI" id="CHEBI:18420"/>
    </ligand>
</feature>
<evidence type="ECO:0000313" key="9">
    <source>
        <dbReference type="EMBL" id="MBO8437617.1"/>
    </source>
</evidence>
<dbReference type="GO" id="GO:0046872">
    <property type="term" value="F:metal ion binding"/>
    <property type="evidence" value="ECO:0007669"/>
    <property type="project" value="UniProtKB-KW"/>
</dbReference>
<dbReference type="GO" id="GO:0016780">
    <property type="term" value="F:phosphotransferase activity, for other substituted phosphate groups"/>
    <property type="evidence" value="ECO:0007669"/>
    <property type="project" value="InterPro"/>
</dbReference>
<evidence type="ECO:0000313" key="10">
    <source>
        <dbReference type="Proteomes" id="UP000823636"/>
    </source>
</evidence>
<evidence type="ECO:0000256" key="4">
    <source>
        <dbReference type="ARBA" id="ARBA00022692"/>
    </source>
</evidence>
<feature type="transmembrane region" description="Helical" evidence="8">
    <location>
        <begin position="190"/>
        <end position="211"/>
    </location>
</feature>
<comment type="caution">
    <text evidence="9">The sequence shown here is derived from an EMBL/GenBank/DDBJ whole genome shotgun (WGS) entry which is preliminary data.</text>
</comment>
<dbReference type="CDD" id="cd06854">
    <property type="entry name" value="GT_WbpL_WbcO_like"/>
    <property type="match status" value="1"/>
</dbReference>
<feature type="transmembrane region" description="Helical" evidence="8">
    <location>
        <begin position="141"/>
        <end position="160"/>
    </location>
</feature>
<feature type="transmembrane region" description="Helical" evidence="8">
    <location>
        <begin position="63"/>
        <end position="79"/>
    </location>
</feature>
<dbReference type="GO" id="GO:0009103">
    <property type="term" value="P:lipopolysaccharide biosynthetic process"/>
    <property type="evidence" value="ECO:0007669"/>
    <property type="project" value="TreeGrafter"/>
</dbReference>
<feature type="transmembrane region" description="Helical" evidence="8">
    <location>
        <begin position="166"/>
        <end position="183"/>
    </location>
</feature>
<accession>A0A9D9H741</accession>
<dbReference type="GO" id="GO:0044038">
    <property type="term" value="P:cell wall macromolecule biosynthetic process"/>
    <property type="evidence" value="ECO:0007669"/>
    <property type="project" value="TreeGrafter"/>
</dbReference>
<comment type="cofactor">
    <cofactor evidence="7">
        <name>Mg(2+)</name>
        <dbReference type="ChEBI" id="CHEBI:18420"/>
    </cofactor>
</comment>
<feature type="transmembrane region" description="Helical" evidence="8">
    <location>
        <begin position="114"/>
        <end position="134"/>
    </location>
</feature>
<gene>
    <name evidence="9" type="ORF">IAC54_01795</name>
</gene>
<dbReference type="AlphaFoldDB" id="A0A9D9H741"/>
<dbReference type="GO" id="GO:0071555">
    <property type="term" value="P:cell wall organization"/>
    <property type="evidence" value="ECO:0007669"/>
    <property type="project" value="TreeGrafter"/>
</dbReference>
<keyword evidence="2" id="KW-1003">Cell membrane</keyword>
<dbReference type="InterPro" id="IPR000715">
    <property type="entry name" value="Glycosyl_transferase_4"/>
</dbReference>
<reference evidence="9" key="2">
    <citation type="journal article" date="2021" name="PeerJ">
        <title>Extensive microbial diversity within the chicken gut microbiome revealed by metagenomics and culture.</title>
        <authorList>
            <person name="Gilroy R."/>
            <person name="Ravi A."/>
            <person name="Getino M."/>
            <person name="Pursley I."/>
            <person name="Horton D.L."/>
            <person name="Alikhan N.F."/>
            <person name="Baker D."/>
            <person name="Gharbi K."/>
            <person name="Hall N."/>
            <person name="Watson M."/>
            <person name="Adriaenssens E.M."/>
            <person name="Foster-Nyarko E."/>
            <person name="Jarju S."/>
            <person name="Secka A."/>
            <person name="Antonio M."/>
            <person name="Oren A."/>
            <person name="Chaudhuri R.R."/>
            <person name="La Ragione R."/>
            <person name="Hildebrand F."/>
            <person name="Pallen M.J."/>
        </authorList>
    </citation>
    <scope>NUCLEOTIDE SEQUENCE</scope>
    <source>
        <strain evidence="9">G3-4614</strain>
    </source>
</reference>
<dbReference type="PANTHER" id="PTHR22926">
    <property type="entry name" value="PHOSPHO-N-ACETYLMURAMOYL-PENTAPEPTIDE-TRANSFERASE"/>
    <property type="match status" value="1"/>
</dbReference>
<evidence type="ECO:0000256" key="8">
    <source>
        <dbReference type="SAM" id="Phobius"/>
    </source>
</evidence>
<evidence type="ECO:0000256" key="7">
    <source>
        <dbReference type="PIRSR" id="PIRSR600715-1"/>
    </source>
</evidence>
<comment type="subcellular location">
    <subcellularLocation>
        <location evidence="1">Cell membrane</location>
        <topology evidence="1">Multi-pass membrane protein</topology>
    </subcellularLocation>
</comment>
<dbReference type="EMBL" id="JADIMW010000015">
    <property type="protein sequence ID" value="MBO8437617.1"/>
    <property type="molecule type" value="Genomic_DNA"/>
</dbReference>
<evidence type="ECO:0000256" key="6">
    <source>
        <dbReference type="ARBA" id="ARBA00023136"/>
    </source>
</evidence>
<feature type="binding site" evidence="7">
    <location>
        <position position="193"/>
    </location>
    <ligand>
        <name>Mg(2+)</name>
        <dbReference type="ChEBI" id="CHEBI:18420"/>
    </ligand>
</feature>
<evidence type="ECO:0000256" key="5">
    <source>
        <dbReference type="ARBA" id="ARBA00022989"/>
    </source>
</evidence>
<dbReference type="Pfam" id="PF00953">
    <property type="entry name" value="Glycos_transf_4"/>
    <property type="match status" value="1"/>
</dbReference>
<keyword evidence="7" id="KW-0479">Metal-binding</keyword>
<protein>
    <submittedName>
        <fullName evidence="9">Glycosyltransferase family 4 protein</fullName>
    </submittedName>
</protein>
<keyword evidence="7" id="KW-0460">Magnesium</keyword>
<reference evidence="9" key="1">
    <citation type="submission" date="2020-10" db="EMBL/GenBank/DDBJ databases">
        <authorList>
            <person name="Gilroy R."/>
        </authorList>
    </citation>
    <scope>NUCLEOTIDE SEQUENCE</scope>
    <source>
        <strain evidence="9">G3-4614</strain>
    </source>
</reference>
<keyword evidence="3" id="KW-0808">Transferase</keyword>
<sequence length="325" mass="36889">MLAVISIPVLLLVELAYFKIADKYNIIDRPNERSSHKSVTLRGGGIIFYFSALYYFVLSGFEQYWFMAGLTLITIVSFADDISSLSSGKRMILQFISMMLMFVQLGIFSGEYPVWFALAALVVCAGVINAYNFMDGINGITGAYSLAAFLSLLYIDYFQIRFIDPQFIYVVIAGLLVFSFFNFRKKAKCFAGDVGSVSIAFILLFMLGKLIVATGNLSYIIVLLLYGVDTILTIIHRIMLKENIFEAHRKHAYQIMANELKMPHLVVSSLYFTIQALFMVGYFLLFEYCYWYLAGSIVLLSILYIIFMRAYFGLHMNAAGQINKK</sequence>
<evidence type="ECO:0000256" key="1">
    <source>
        <dbReference type="ARBA" id="ARBA00004651"/>
    </source>
</evidence>
<keyword evidence="5 8" id="KW-1133">Transmembrane helix</keyword>
<keyword evidence="4 8" id="KW-0812">Transmembrane</keyword>
<feature type="transmembrane region" description="Helical" evidence="8">
    <location>
        <begin position="290"/>
        <end position="312"/>
    </location>
</feature>
<evidence type="ECO:0000256" key="3">
    <source>
        <dbReference type="ARBA" id="ARBA00022679"/>
    </source>
</evidence>
<dbReference type="GO" id="GO:0005886">
    <property type="term" value="C:plasma membrane"/>
    <property type="evidence" value="ECO:0007669"/>
    <property type="project" value="UniProtKB-SubCell"/>
</dbReference>
<feature type="transmembrane region" description="Helical" evidence="8">
    <location>
        <begin position="91"/>
        <end position="108"/>
    </location>
</feature>
<evidence type="ECO:0000256" key="2">
    <source>
        <dbReference type="ARBA" id="ARBA00022475"/>
    </source>
</evidence>
<dbReference type="Proteomes" id="UP000823636">
    <property type="component" value="Unassembled WGS sequence"/>
</dbReference>
<feature type="transmembrane region" description="Helical" evidence="8">
    <location>
        <begin position="265"/>
        <end position="284"/>
    </location>
</feature>
<name>A0A9D9H741_9BACT</name>
<proteinExistence type="predicted"/>
<organism evidence="9 10">
    <name type="scientific">Candidatus Caccoplasma merdipullorum</name>
    <dbReference type="NCBI Taxonomy" id="2840718"/>
    <lineage>
        <taxon>Bacteria</taxon>
        <taxon>Pseudomonadati</taxon>
        <taxon>Bacteroidota</taxon>
        <taxon>Bacteroidia</taxon>
        <taxon>Bacteroidales</taxon>
        <taxon>Bacteroidaceae</taxon>
        <taxon>Bacteroidaceae incertae sedis</taxon>
        <taxon>Candidatus Caccoplasma</taxon>
    </lineage>
</organism>